<protein>
    <submittedName>
        <fullName evidence="2">Uncharacterized protein LOC112679506</fullName>
    </submittedName>
</protein>
<keyword evidence="1" id="KW-1185">Reference proteome</keyword>
<gene>
    <name evidence="2" type="primary">LOC112679506</name>
</gene>
<dbReference type="RefSeq" id="XP_025405115.1">
    <property type="nucleotide sequence ID" value="XM_025549330.1"/>
</dbReference>
<proteinExistence type="predicted"/>
<evidence type="ECO:0000313" key="1">
    <source>
        <dbReference type="Proteomes" id="UP000694846"/>
    </source>
</evidence>
<dbReference type="Proteomes" id="UP000694846">
    <property type="component" value="Unplaced"/>
</dbReference>
<dbReference type="AlphaFoldDB" id="A0A8B8F3A9"/>
<accession>A0A8B8F3A9</accession>
<dbReference type="GeneID" id="112679506"/>
<sequence length="118" mass="14287">MEEDNNRLDDWRLALEGKELIISKNKTEYIEYAFGGKYQKVEGIEINDNKRRVVRPMLYGSECWVVDRRIEQSMSIAGMRMFRWMSGATRDDRMKNEYMRSKYWCSVNSVKMRKNRLR</sequence>
<reference evidence="2" key="1">
    <citation type="submission" date="2025-08" db="UniProtKB">
        <authorList>
            <consortium name="RefSeq"/>
        </authorList>
    </citation>
    <scope>IDENTIFICATION</scope>
    <source>
        <tissue evidence="2">Whole body</tissue>
    </source>
</reference>
<dbReference type="OrthoDB" id="425681at2759"/>
<organism evidence="1 2">
    <name type="scientific">Sipha flava</name>
    <name type="common">yellow sugarcane aphid</name>
    <dbReference type="NCBI Taxonomy" id="143950"/>
    <lineage>
        <taxon>Eukaryota</taxon>
        <taxon>Metazoa</taxon>
        <taxon>Ecdysozoa</taxon>
        <taxon>Arthropoda</taxon>
        <taxon>Hexapoda</taxon>
        <taxon>Insecta</taxon>
        <taxon>Pterygota</taxon>
        <taxon>Neoptera</taxon>
        <taxon>Paraneoptera</taxon>
        <taxon>Hemiptera</taxon>
        <taxon>Sternorrhyncha</taxon>
        <taxon>Aphidomorpha</taxon>
        <taxon>Aphidoidea</taxon>
        <taxon>Aphididae</taxon>
        <taxon>Sipha</taxon>
    </lineage>
</organism>
<evidence type="ECO:0000313" key="2">
    <source>
        <dbReference type="RefSeq" id="XP_025405115.1"/>
    </source>
</evidence>
<name>A0A8B8F3A9_9HEMI</name>